<evidence type="ECO:0000313" key="1">
    <source>
        <dbReference type="EMBL" id="KAJ1898584.1"/>
    </source>
</evidence>
<evidence type="ECO:0000313" key="2">
    <source>
        <dbReference type="Proteomes" id="UP001150581"/>
    </source>
</evidence>
<protein>
    <submittedName>
        <fullName evidence="1">Condensin complex non-SMC subunit Cnd1</fullName>
    </submittedName>
</protein>
<organism evidence="1 2">
    <name type="scientific">Kickxella alabastrina</name>
    <dbReference type="NCBI Taxonomy" id="61397"/>
    <lineage>
        <taxon>Eukaryota</taxon>
        <taxon>Fungi</taxon>
        <taxon>Fungi incertae sedis</taxon>
        <taxon>Zoopagomycota</taxon>
        <taxon>Kickxellomycotina</taxon>
        <taxon>Kickxellomycetes</taxon>
        <taxon>Kickxellales</taxon>
        <taxon>Kickxellaceae</taxon>
        <taxon>Kickxella</taxon>
    </lineage>
</organism>
<comment type="caution">
    <text evidence="1">The sequence shown here is derived from an EMBL/GenBank/DDBJ whole genome shotgun (WGS) entry which is preliminary data.</text>
</comment>
<gene>
    <name evidence="1" type="primary">cnd1_1</name>
    <name evidence="1" type="ORF">LPJ66_002660</name>
</gene>
<proteinExistence type="predicted"/>
<accession>A0ACC1IQ67</accession>
<dbReference type="EMBL" id="JANBPG010000226">
    <property type="protein sequence ID" value="KAJ1898584.1"/>
    <property type="molecule type" value="Genomic_DNA"/>
</dbReference>
<keyword evidence="2" id="KW-1185">Reference proteome</keyword>
<dbReference type="Proteomes" id="UP001150581">
    <property type="component" value="Unassembled WGS sequence"/>
</dbReference>
<sequence length="1341" mass="149295">MFSLHEQLLKLQEDETEITSDFSFDGIDSTIAKRTLNGLTDKLVVNGQNINDTATFHTLMCFARDLPTIDPKLVARGLDMLVTAFENEIKQVSIVLSTPGQDPTQHAESLDRYAFLFQWIVERGESVVSQSRAASGAEKTKGRKRRPTVAGGSGNTGAAGSGGSTVAEIAPGWKDKVLDMYILLQQLLQLPLGRVWNSVPERDTFIGVFTRIAHKVMENPAYTKDGEFMGALFTSLCLVLQNYNGLYGLVTMITQNLQHYEHLSESMAVLVQLAYEKHEGAQLADEVLRDIAGKAFNSMHDKAGPKNAARFLVKFSQLAPRALLRQMGLLIRHLDSEAHIMRSAMVDVIGHLTLHLASQDEQTDIVKNQINEYFDIIEQRFQDAHYLVRAKVMQVCQFVCSGPAKFPKRRPRLLALVIGRLEDKATNVRKHAIRALTVLLESHPFSLDGAELGIEQLEISLEKITDELAQMAKATPTQLQPKTSEVSAKKLPKDIDSDVESDEEAEEEEVEEGADAEGAAAGQADKGREFDNAGLSPEMAAKAMHLQFQQRYYRDALYFVYQLQEAQPVLLQLLGSTNKGEVMEAMDFFVAAVRFRVDGAQEGIRRMSHLIWTPSSASNSASASINSSSEGNASEEARGVRAKLLDSYMQLYLTPSERLSSAENTSRITRNLISLTFGATLAELTSLEELIRTLMEERLISPDVISKLRSVYGYTKQRLPLAQRRGAIIILGMLAQANRSIVTDDIDLYLRIGLGDYGHEDLAVAKYTCMILQCLGATKSRRPGGAARMDEQEMKRLPMNSPIFDGLQRILEEPRRDPEWFPAAEQALNTIYALADKPDALAVRLVRNQAKLVQALMIQSKGINALANGATAKEKEEERDDDMMDVDEEETKAEAPAPVARKLVDPWDLTRLLFMVGHIAIKEIVLLESIEAELKRRKSDDEPRRKKRAPAKPKGRGGARAKGHAKEVPLESEEEEEDDDELNQIAGTTEDEIGDIISAIRERELLFGTTKSLLALFGPLLVHVCKNLGKFNDRLLTVHATAALAKFMCISSAFCEQNLPLLLILLQRAKSPVIRANISIALGDITVCFNNLIGENVQYLYGPLHDADTKVKKTTLMVLTHLILNGMVKVKGQLGEMAKCLEDKDPRVADMARLFFSELSSKDNAVYNNLPDIISSLSMGTGAVNEDSFGRIMKFLFEFIKEKDRQTENVVEKLCQRFRNTTDPRQCRDIAYCMALLPYKSERSVRRLLDGLSSYQDKLSEDAVYKYFVEIVAKSRSQSAQKQEIKALMDEYESKLKEARARAVGEDEDAAQAALAAEKSVGARSQTTQQSDAEMEEDDED</sequence>
<name>A0ACC1IQ67_9FUNG</name>
<reference evidence="1" key="1">
    <citation type="submission" date="2022-07" db="EMBL/GenBank/DDBJ databases">
        <title>Phylogenomic reconstructions and comparative analyses of Kickxellomycotina fungi.</title>
        <authorList>
            <person name="Reynolds N.K."/>
            <person name="Stajich J.E."/>
            <person name="Barry K."/>
            <person name="Grigoriev I.V."/>
            <person name="Crous P."/>
            <person name="Smith M.E."/>
        </authorList>
    </citation>
    <scope>NUCLEOTIDE SEQUENCE</scope>
    <source>
        <strain evidence="1">Benny 63K</strain>
    </source>
</reference>